<gene>
    <name evidence="1" type="ORF">vBVpPAC2_25</name>
    <name evidence="2" type="ORF">vBVpPAC2_28</name>
</gene>
<proteinExistence type="predicted"/>
<dbReference type="EMBL" id="ON864052">
    <property type="protein sequence ID" value="UTQ72399.1"/>
    <property type="molecule type" value="Genomic_DNA"/>
</dbReference>
<accession>A0A9E7NLQ2</accession>
<keyword evidence="3" id="KW-1185">Reference proteome</keyword>
<name>A0A9E7NLQ2_9CAUD</name>
<reference evidence="2" key="1">
    <citation type="submission" date="2022-06" db="EMBL/GenBank/DDBJ databases">
        <authorList>
            <person name="Su R."/>
            <person name="Yang M."/>
            <person name="Liu Z."/>
            <person name="Huang Q."/>
        </authorList>
    </citation>
    <scope>NUCLEOTIDE SEQUENCE</scope>
</reference>
<evidence type="ECO:0000313" key="1">
    <source>
        <dbReference type="EMBL" id="UTQ72399.1"/>
    </source>
</evidence>
<protein>
    <submittedName>
        <fullName evidence="2">Head to tail connecting protein</fullName>
    </submittedName>
</protein>
<dbReference type="EMBL" id="ON864052">
    <property type="protein sequence ID" value="UTQ72402.1"/>
    <property type="molecule type" value="Genomic_DNA"/>
</dbReference>
<organism evidence="2 3">
    <name type="scientific">Vibrio phage vB_VpP_AC2</name>
    <dbReference type="NCBI Taxonomy" id="2961842"/>
    <lineage>
        <taxon>Viruses</taxon>
        <taxon>Duplodnaviria</taxon>
        <taxon>Heunggongvirae</taxon>
        <taxon>Uroviricota</taxon>
        <taxon>Caudoviricetes</taxon>
        <taxon>Autographivirales</taxon>
        <taxon>Autoscriptoviridae</taxon>
        <taxon>Maculvirus</taxon>
        <taxon>Maculvirus AC2</taxon>
    </lineage>
</organism>
<evidence type="ECO:0000313" key="2">
    <source>
        <dbReference type="EMBL" id="UTQ72402.1"/>
    </source>
</evidence>
<evidence type="ECO:0000313" key="3">
    <source>
        <dbReference type="Proteomes" id="UP001060014"/>
    </source>
</evidence>
<dbReference type="Proteomes" id="UP001060014">
    <property type="component" value="Genome"/>
</dbReference>
<sequence>MQTQETHEALFKRYEDSEVTLSSERYAFWTVPTVLHVRTKTESAYHFNATSNLTVLCWLTTLLVN</sequence>